<proteinExistence type="predicted"/>
<comment type="caution">
    <text evidence="1">The sequence shown here is derived from an EMBL/GenBank/DDBJ whole genome shotgun (WGS) entry which is preliminary data.</text>
</comment>
<reference evidence="1" key="1">
    <citation type="journal article" date="2014" name="Front. Microbiol.">
        <title>High frequency of phylogenetically diverse reductive dehalogenase-homologous genes in deep subseafloor sedimentary metagenomes.</title>
        <authorList>
            <person name="Kawai M."/>
            <person name="Futagami T."/>
            <person name="Toyoda A."/>
            <person name="Takaki Y."/>
            <person name="Nishi S."/>
            <person name="Hori S."/>
            <person name="Arai W."/>
            <person name="Tsubouchi T."/>
            <person name="Morono Y."/>
            <person name="Uchiyama I."/>
            <person name="Ito T."/>
            <person name="Fujiyama A."/>
            <person name="Inagaki F."/>
            <person name="Takami H."/>
        </authorList>
    </citation>
    <scope>NUCLEOTIDE SEQUENCE</scope>
    <source>
        <strain evidence="1">Expedition CK06-06</strain>
    </source>
</reference>
<accession>X0XAA0</accession>
<sequence>IFRRNSGGPVCALRDKNGQWTSEIIDSSKKCAFVAATLSAGGQPLVAYAADPDGKGPDELRMAEREAAGKWSVKAIATAPEGRVVGRTDIAVASNKIGVAWHAAHPKKHPDKHEGDVKLTVVGSGTITTHDIGANCGRPSLVLTPDGKRVFLGAYTGGKQGQDFVIFSVGLEGNPALALKAPAEKKAEQRIQATRNELHSGDYVTHREALKVVAGHRLKPFGREAYEFFKANPKPEDRVIAIKAMGEIGADG</sequence>
<name>X0XAA0_9ZZZZ</name>
<organism evidence="1">
    <name type="scientific">marine sediment metagenome</name>
    <dbReference type="NCBI Taxonomy" id="412755"/>
    <lineage>
        <taxon>unclassified sequences</taxon>
        <taxon>metagenomes</taxon>
        <taxon>ecological metagenomes</taxon>
    </lineage>
</organism>
<gene>
    <name evidence="1" type="ORF">S01H1_63193</name>
</gene>
<dbReference type="EMBL" id="BARS01041563">
    <property type="protein sequence ID" value="GAG33593.1"/>
    <property type="molecule type" value="Genomic_DNA"/>
</dbReference>
<feature type="non-terminal residue" evidence="1">
    <location>
        <position position="1"/>
    </location>
</feature>
<feature type="non-terminal residue" evidence="1">
    <location>
        <position position="252"/>
    </location>
</feature>
<evidence type="ECO:0000313" key="1">
    <source>
        <dbReference type="EMBL" id="GAG33593.1"/>
    </source>
</evidence>
<protein>
    <submittedName>
        <fullName evidence="1">Uncharacterized protein</fullName>
    </submittedName>
</protein>
<dbReference type="AlphaFoldDB" id="X0XAA0"/>